<dbReference type="GO" id="GO:0004386">
    <property type="term" value="F:helicase activity"/>
    <property type="evidence" value="ECO:0007669"/>
    <property type="project" value="UniProtKB-KW"/>
</dbReference>
<feature type="compositionally biased region" description="Polar residues" evidence="9">
    <location>
        <begin position="146"/>
        <end position="158"/>
    </location>
</feature>
<dbReference type="PROSITE" id="PS51194">
    <property type="entry name" value="HELICASE_CTER"/>
    <property type="match status" value="1"/>
</dbReference>
<feature type="compositionally biased region" description="Acidic residues" evidence="9">
    <location>
        <begin position="52"/>
        <end position="61"/>
    </location>
</feature>
<feature type="compositionally biased region" description="Low complexity" evidence="9">
    <location>
        <begin position="130"/>
        <end position="145"/>
    </location>
</feature>
<dbReference type="GO" id="GO:0005524">
    <property type="term" value="F:ATP binding"/>
    <property type="evidence" value="ECO:0007669"/>
    <property type="project" value="UniProtKB-KW"/>
</dbReference>
<dbReference type="Gene3D" id="3.40.50.300">
    <property type="entry name" value="P-loop containing nucleotide triphosphate hydrolases"/>
    <property type="match status" value="1"/>
</dbReference>
<feature type="compositionally biased region" description="Basic and acidic residues" evidence="9">
    <location>
        <begin position="110"/>
        <end position="129"/>
    </location>
</feature>
<dbReference type="Pfam" id="PF00271">
    <property type="entry name" value="Helicase_C"/>
    <property type="match status" value="1"/>
</dbReference>
<dbReference type="GO" id="GO:0031508">
    <property type="term" value="P:pericentric heterochromatin formation"/>
    <property type="evidence" value="ECO:0007669"/>
    <property type="project" value="TreeGrafter"/>
</dbReference>
<dbReference type="AlphaFoldDB" id="A0A1U7LS26"/>
<gene>
    <name evidence="12" type="ORF">NEOLI_002529</name>
</gene>
<name>A0A1U7LS26_NEOID</name>
<protein>
    <submittedName>
        <fullName evidence="12">Lymphoid-specific helicase</fullName>
    </submittedName>
</protein>
<comment type="subcellular location">
    <subcellularLocation>
        <location evidence="1">Nucleus</location>
    </subcellularLocation>
</comment>
<accession>A0A1U7LS26</accession>
<dbReference type="InterPro" id="IPR014001">
    <property type="entry name" value="Helicase_ATP-bd"/>
</dbReference>
<evidence type="ECO:0000313" key="13">
    <source>
        <dbReference type="Proteomes" id="UP000186594"/>
    </source>
</evidence>
<dbReference type="Proteomes" id="UP000186594">
    <property type="component" value="Unassembled WGS sequence"/>
</dbReference>
<feature type="domain" description="Helicase ATP-binding" evidence="10">
    <location>
        <begin position="240"/>
        <end position="406"/>
    </location>
</feature>
<dbReference type="OrthoDB" id="5857104at2759"/>
<dbReference type="InterPro" id="IPR000330">
    <property type="entry name" value="SNF2_N"/>
</dbReference>
<dbReference type="CDD" id="cd18793">
    <property type="entry name" value="SF2_C_SNF"/>
    <property type="match status" value="1"/>
</dbReference>
<feature type="domain" description="Helicase C-terminal" evidence="11">
    <location>
        <begin position="631"/>
        <end position="782"/>
    </location>
</feature>
<dbReference type="GO" id="GO:0005721">
    <property type="term" value="C:pericentric heterochromatin"/>
    <property type="evidence" value="ECO:0007669"/>
    <property type="project" value="TreeGrafter"/>
</dbReference>
<feature type="region of interest" description="Disordered" evidence="9">
    <location>
        <begin position="51"/>
        <end position="72"/>
    </location>
</feature>
<keyword evidence="6" id="KW-0067">ATP-binding</keyword>
<evidence type="ECO:0000256" key="4">
    <source>
        <dbReference type="ARBA" id="ARBA00022801"/>
    </source>
</evidence>
<evidence type="ECO:0000259" key="10">
    <source>
        <dbReference type="PROSITE" id="PS51192"/>
    </source>
</evidence>
<reference evidence="12 13" key="1">
    <citation type="submission" date="2016-04" db="EMBL/GenBank/DDBJ databases">
        <title>Evolutionary innovation and constraint leading to complex multicellularity in the Ascomycota.</title>
        <authorList>
            <person name="Cisse O."/>
            <person name="Nguyen A."/>
            <person name="Hewitt D.A."/>
            <person name="Jedd G."/>
            <person name="Stajich J.E."/>
        </authorList>
    </citation>
    <scope>NUCLEOTIDE SEQUENCE [LARGE SCALE GENOMIC DNA]</scope>
    <source>
        <strain evidence="12 13">DAH-3</strain>
    </source>
</reference>
<evidence type="ECO:0000256" key="2">
    <source>
        <dbReference type="ARBA" id="ARBA00007025"/>
    </source>
</evidence>
<dbReference type="InterPro" id="IPR038718">
    <property type="entry name" value="SNF2-like_sf"/>
</dbReference>
<dbReference type="PROSITE" id="PS51192">
    <property type="entry name" value="HELICASE_ATP_BIND_1"/>
    <property type="match status" value="1"/>
</dbReference>
<dbReference type="GO" id="GO:0006346">
    <property type="term" value="P:DNA methylation-dependent constitutive heterochromatin formation"/>
    <property type="evidence" value="ECO:0007669"/>
    <property type="project" value="TreeGrafter"/>
</dbReference>
<keyword evidence="4" id="KW-0378">Hydrolase</keyword>
<dbReference type="PANTHER" id="PTHR47161">
    <property type="entry name" value="LYMPHOID-SPECIFIC HELICASE"/>
    <property type="match status" value="1"/>
</dbReference>
<evidence type="ECO:0000313" key="12">
    <source>
        <dbReference type="EMBL" id="OLL25321.1"/>
    </source>
</evidence>
<evidence type="ECO:0000256" key="3">
    <source>
        <dbReference type="ARBA" id="ARBA00022741"/>
    </source>
</evidence>
<dbReference type="SMART" id="SM00490">
    <property type="entry name" value="HELICc"/>
    <property type="match status" value="1"/>
</dbReference>
<dbReference type="OMA" id="PNIFTDW"/>
<evidence type="ECO:0000256" key="7">
    <source>
        <dbReference type="ARBA" id="ARBA00023054"/>
    </source>
</evidence>
<evidence type="ECO:0000256" key="6">
    <source>
        <dbReference type="ARBA" id="ARBA00022840"/>
    </source>
</evidence>
<evidence type="ECO:0000259" key="11">
    <source>
        <dbReference type="PROSITE" id="PS51194"/>
    </source>
</evidence>
<evidence type="ECO:0000256" key="9">
    <source>
        <dbReference type="SAM" id="MobiDB-lite"/>
    </source>
</evidence>
<dbReference type="GO" id="GO:0044027">
    <property type="term" value="P:negative regulation of gene expression via chromosomal CpG island methylation"/>
    <property type="evidence" value="ECO:0007669"/>
    <property type="project" value="TreeGrafter"/>
</dbReference>
<evidence type="ECO:0000256" key="5">
    <source>
        <dbReference type="ARBA" id="ARBA00022806"/>
    </source>
</evidence>
<dbReference type="GO" id="GO:0006312">
    <property type="term" value="P:mitotic recombination"/>
    <property type="evidence" value="ECO:0007669"/>
    <property type="project" value="EnsemblFungi"/>
</dbReference>
<dbReference type="EMBL" id="LXFE01000434">
    <property type="protein sequence ID" value="OLL25321.1"/>
    <property type="molecule type" value="Genomic_DNA"/>
</dbReference>
<sequence>MLSEVLETNVATKPLESAENRVPLEIPLIRATSAQTHNHKYPINNMIKEEQKVEEEQENAQEEPAKTAPAANSFYVNEGTKRVLFIIERSKVYSNFVAEQMLRLSNRTHMTEEAIEQKQKRKEEREAKKTTTSSRKSTRNSASATQSKSNGSTSNSKRSAAGRNIKKNVTLLSQEVDLDVVIKKAQVAQTAKEALEIGAKEEKDSNMEGMTKPTKGTRQPELVTGGTMKDYQLAGLEWLISLYENGLNGILADEMGLGKTLQTISFFAFLRSKQIYGPFLVVAPLSTLSNWINEFERFTPDIPVLMYYGPPPERQQLRTEYLTRTGSDFPVVVTSYEMIMRDRPMLNKLKWKYIVIDEGHRIKNLDCKLVRELSTYQSANRLLLTGTPLQNNLTELWSLLHFLLPDIFALQDLDYFLSWFDFSALHTEGGMDQILDQEHQNKIVSNLHQILKPFLLRRLKCDVELSLPKKREYIIYAPLTPKQVELYESTINHQIRELLTAQMDSRNSPAPSAASSRKRKFEDDTSDTDSLPSSKRPRTQLCYRELNDEEWFTQMEALVNSAPREADTETLNPDTKITTKKRIASLRLQNLLMQLRKVSNHPYLFDWPTVGDTDLLLLDEKLLESSGKMILLDRLLTALLERDHKVLIFSQFTTMLNIIELWAEDLKFWKVCRIDGDIKQEDRRQEIQNFNTDPSIRIFLLSTRAGGLGINLAAADTVIIFDSDWNPQQDIQAQDRAHRIGQTRPVIVYRFISANTVESKILARATAKRRLEKLVIQKGKFQSFIPVKKTEQESFNELSELLKRDDSEKFIVENVKDQILSDAQIDILLDRSDEAYEQALAGKDVVDKRFQVVKEQINDDSLGIKTEKEE</sequence>
<comment type="caution">
    <text evidence="12">The sequence shown here is derived from an EMBL/GenBank/DDBJ whole genome shotgun (WGS) entry which is preliminary data.</text>
</comment>
<evidence type="ECO:0000256" key="8">
    <source>
        <dbReference type="ARBA" id="ARBA00023242"/>
    </source>
</evidence>
<feature type="compositionally biased region" description="Low complexity" evidence="9">
    <location>
        <begin position="505"/>
        <end position="515"/>
    </location>
</feature>
<keyword evidence="13" id="KW-1185">Reference proteome</keyword>
<dbReference type="InterPro" id="IPR049730">
    <property type="entry name" value="SNF2/RAD54-like_C"/>
</dbReference>
<feature type="region of interest" description="Disordered" evidence="9">
    <location>
        <begin position="501"/>
        <end position="538"/>
    </location>
</feature>
<keyword evidence="8" id="KW-0539">Nucleus</keyword>
<dbReference type="GO" id="GO:0016787">
    <property type="term" value="F:hydrolase activity"/>
    <property type="evidence" value="ECO:0007669"/>
    <property type="project" value="UniProtKB-KW"/>
</dbReference>
<dbReference type="SUPFAM" id="SSF52540">
    <property type="entry name" value="P-loop containing nucleoside triphosphate hydrolases"/>
    <property type="match status" value="2"/>
</dbReference>
<dbReference type="STRING" id="1198029.A0A1U7LS26"/>
<keyword evidence="7" id="KW-0175">Coiled coil</keyword>
<dbReference type="GO" id="GO:0005634">
    <property type="term" value="C:nucleus"/>
    <property type="evidence" value="ECO:0007669"/>
    <property type="project" value="UniProtKB-SubCell"/>
</dbReference>
<dbReference type="PANTHER" id="PTHR47161:SF1">
    <property type="entry name" value="LYMPHOID-SPECIFIC HELICASE"/>
    <property type="match status" value="1"/>
</dbReference>
<organism evidence="12 13">
    <name type="scientific">Neolecta irregularis (strain DAH-3)</name>
    <dbReference type="NCBI Taxonomy" id="1198029"/>
    <lineage>
        <taxon>Eukaryota</taxon>
        <taxon>Fungi</taxon>
        <taxon>Dikarya</taxon>
        <taxon>Ascomycota</taxon>
        <taxon>Taphrinomycotina</taxon>
        <taxon>Neolectales</taxon>
        <taxon>Neolectaceae</taxon>
        <taxon>Neolecta</taxon>
    </lineage>
</organism>
<dbReference type="InterPro" id="IPR001650">
    <property type="entry name" value="Helicase_C-like"/>
</dbReference>
<dbReference type="GO" id="GO:0003682">
    <property type="term" value="F:chromatin binding"/>
    <property type="evidence" value="ECO:0007669"/>
    <property type="project" value="TreeGrafter"/>
</dbReference>
<evidence type="ECO:0000256" key="1">
    <source>
        <dbReference type="ARBA" id="ARBA00004123"/>
    </source>
</evidence>
<dbReference type="SMART" id="SM00487">
    <property type="entry name" value="DEXDc"/>
    <property type="match status" value="1"/>
</dbReference>
<comment type="similarity">
    <text evidence="2">Belongs to the SNF2/RAD54 helicase family.</text>
</comment>
<dbReference type="Pfam" id="PF00176">
    <property type="entry name" value="SNF2-rel_dom"/>
    <property type="match status" value="1"/>
</dbReference>
<proteinExistence type="inferred from homology"/>
<dbReference type="InterPro" id="IPR027417">
    <property type="entry name" value="P-loop_NTPase"/>
</dbReference>
<dbReference type="Gene3D" id="3.40.50.10810">
    <property type="entry name" value="Tandem AAA-ATPase domain"/>
    <property type="match status" value="1"/>
</dbReference>
<dbReference type="FunFam" id="3.40.50.10810:FF:000015">
    <property type="entry name" value="lymphoid-specific helicase isoform X1"/>
    <property type="match status" value="1"/>
</dbReference>
<keyword evidence="5 12" id="KW-0347">Helicase</keyword>
<dbReference type="GO" id="GO:0070987">
    <property type="term" value="P:error-free translesion synthesis"/>
    <property type="evidence" value="ECO:0007669"/>
    <property type="project" value="EnsemblFungi"/>
</dbReference>
<feature type="region of interest" description="Disordered" evidence="9">
    <location>
        <begin position="110"/>
        <end position="162"/>
    </location>
</feature>
<keyword evidence="3" id="KW-0547">Nucleotide-binding</keyword>